<organism evidence="7">
    <name type="scientific">Salmonella typhimurium</name>
    <dbReference type="NCBI Taxonomy" id="90371"/>
    <lineage>
        <taxon>Bacteria</taxon>
        <taxon>Pseudomonadati</taxon>
        <taxon>Pseudomonadota</taxon>
        <taxon>Gammaproteobacteria</taxon>
        <taxon>Enterobacterales</taxon>
        <taxon>Enterobacteriaceae</taxon>
        <taxon>Salmonella</taxon>
    </lineage>
</organism>
<reference evidence="7" key="1">
    <citation type="submission" date="2015-03" db="EMBL/GenBank/DDBJ databases">
        <title>Complete genome sequences of four Salmonella Typhimurium IncHI1 plasmids and their characteristics.</title>
        <authorList>
            <person name="Kubasova T."/>
            <person name="Matiasovicova J."/>
            <person name="Cejkova D."/>
            <person name="Sekelova Z."/>
            <person name="Polansky O."/>
            <person name="Medvecky M."/>
            <person name="Rychlik I."/>
            <person name="Juricova H."/>
        </authorList>
    </citation>
    <scope>NUCLEOTIDE SEQUENCE</scope>
    <source>
        <strain evidence="6">109/9</strain>
        <strain evidence="7">B71</strain>
        <strain evidence="5">F8475</strain>
        <plasmid evidence="6">p109/9</plasmid>
        <plasmid evidence="7">pB71</plasmid>
        <plasmid evidence="5">pF8475</plasmid>
    </source>
</reference>
<evidence type="ECO:0000313" key="8">
    <source>
        <dbReference type="EMBL" id="HAC9822741.1"/>
    </source>
</evidence>
<dbReference type="EMBL" id="KP899806">
    <property type="protein sequence ID" value="AKJ20330.1"/>
    <property type="molecule type" value="Genomic_DNA"/>
</dbReference>
<accession>A0A0G3B7Q3</accession>
<feature type="domain" description="DUF4165" evidence="4">
    <location>
        <begin position="23"/>
        <end position="142"/>
    </location>
</feature>
<reference evidence="8" key="2">
    <citation type="journal article" date="2018" name="Genome Biol.">
        <title>SKESA: strategic k-mer extension for scrupulous assemblies.</title>
        <authorList>
            <person name="Souvorov A."/>
            <person name="Agarwala R."/>
            <person name="Lipman D.J."/>
        </authorList>
    </citation>
    <scope>NUCLEOTIDE SEQUENCE</scope>
    <source>
        <strain evidence="11">373DRC</strain>
        <strain evidence="8">D14916</strain>
        <strain evidence="9">I32</strain>
        <strain evidence="10">Typhimurium</strain>
    </source>
</reference>
<geneLocation type="plasmid" evidence="6">
    <name>p109/9</name>
</geneLocation>
<protein>
    <submittedName>
        <fullName evidence="8">DUF4165 domain-containing protein</fullName>
    </submittedName>
    <submittedName>
        <fullName evidence="5 7">Periplasmic protein</fullName>
    </submittedName>
</protein>
<feature type="chain" id="PRO_5014227089" evidence="1">
    <location>
        <begin position="25"/>
        <end position="794"/>
    </location>
</feature>
<keyword evidence="7" id="KW-0614">Plasmid</keyword>
<sequence length="794" mass="86768">MKFCRRPLIVAVYTALLFPLYSQAQLYNYSYTDTRGTKVNAEPTREYLNPGSAITLNLISGLDRYERVTVTRSSDNVQMFQSVTGLVTVADRITAADGSEYYGKSMTLPVLGEGTFSLKSETLDNKSNVVATTSYSFSIDITPPVLPDPMQWIRAGFQYGSLDIFGDRTATQAISLSNVSDARSGLDKAEWFAIDSSGVRRTVNAQLNALTGVVQALAAVAAGSTVAPVSPAYYTVGFRVYDKAGNWTETSHRSGIDRTVPSYIQHQVRNAKTGVWEDYVPGMTIYENPVKFRFKRLKSDSTNFNGTDFGWIDQITNSDSTYFYTEVTVSYPETYVYYERYTKAGLNNNINYSTLKFTLGSGVPEAPRYLSGQFHFKKGNSWTPTDIVRFTGPDCVDMGRVNVEPRPYVQTATIIGLGSCNVAVGESSCLVSMDYCKTSGKGYSPYQIHMKGTGTYANLGGLQSHFYTYWDMNPPVINSIVSNPLDKTVVMLVTDSDVTNDWTTYMWATNIFNLSLKDTSNKVTTLSPKSVAVLNYQLKQVTFDYSKLPSGKYTATGAATDTYNNTAELKLSSTILHDVTPPVVGIIFEGKPADGSLVKGLENLVITLSDDMTKASLKNITLSGGPTSDKVSVGWYSQGTDKYGLNYPRIFPATDDASSYLLTVVAMDEAGNATTKTSRFRYVPNNLIEFNTIKTLAVGMGLKTSDNQPLAYLRTNSIRKKDGSLITGAQTGTLTVRKDAAFAVSMNGVAVVPGDSKDITIDFGQGDGVLIPIFPATSGNVGESSFMIELPQIQ</sequence>
<evidence type="ECO:0000313" key="7">
    <source>
        <dbReference type="EMBL" id="AKJ20330.1"/>
    </source>
</evidence>
<dbReference type="Pfam" id="PF12245">
    <property type="entry name" value="Big_3_2"/>
    <property type="match status" value="1"/>
</dbReference>
<evidence type="ECO:0000259" key="4">
    <source>
        <dbReference type="Pfam" id="PF13752"/>
    </source>
</evidence>
<dbReference type="RefSeq" id="WP_000666932.1">
    <property type="nucleotide sequence ID" value="NZ_CP051379.1"/>
</dbReference>
<evidence type="ECO:0000313" key="11">
    <source>
        <dbReference type="EMBL" id="HAF0196973.1"/>
    </source>
</evidence>
<accession>A0A707LVG8</accession>
<dbReference type="InterPro" id="IPR022038">
    <property type="entry name" value="Ig-like_bact"/>
</dbReference>
<dbReference type="EMBL" id="DAAOJG010000029">
    <property type="protein sequence ID" value="HAD3314355.1"/>
    <property type="molecule type" value="Genomic_DNA"/>
</dbReference>
<evidence type="ECO:0000313" key="5">
    <source>
        <dbReference type="EMBL" id="AKJ19955.1"/>
    </source>
</evidence>
<feature type="domain" description="Ig-like" evidence="3">
    <location>
        <begin position="539"/>
        <end position="692"/>
    </location>
</feature>
<dbReference type="EMBL" id="DAANGX010000042">
    <property type="protein sequence ID" value="HAC9822741.1"/>
    <property type="molecule type" value="Genomic_DNA"/>
</dbReference>
<dbReference type="AlphaFoldDB" id="A0A0G3B7Q3"/>
<geneLocation type="plasmid" evidence="5">
    <name>pF8475</name>
</geneLocation>
<dbReference type="EMBL" id="DAANHM010000034">
    <property type="protein sequence ID" value="HAC9896155.1"/>
    <property type="molecule type" value="Genomic_DNA"/>
</dbReference>
<evidence type="ECO:0000313" key="6">
    <source>
        <dbReference type="EMBL" id="AKJ20153.1"/>
    </source>
</evidence>
<dbReference type="InterPro" id="IPR025429">
    <property type="entry name" value="DUF4165"/>
</dbReference>
<gene>
    <name evidence="8" type="ORF">G0L07_13300</name>
    <name evidence="9" type="ORF">G0L24_19185</name>
    <name evidence="10" type="ORF">G1O83_23395</name>
    <name evidence="11" type="ORF">GTH89_14775</name>
</gene>
<evidence type="ECO:0000259" key="3">
    <source>
        <dbReference type="Pfam" id="PF13750"/>
    </source>
</evidence>
<name>A0A0G3B7Q3_SALTM</name>
<evidence type="ECO:0000256" key="1">
    <source>
        <dbReference type="SAM" id="SignalP"/>
    </source>
</evidence>
<reference evidence="10" key="3">
    <citation type="submission" date="2019-01" db="EMBL/GenBank/DDBJ databases">
        <authorList>
            <consortium name="NCBI Pathogen Detection Project"/>
        </authorList>
    </citation>
    <scope>NUCLEOTIDE SEQUENCE</scope>
    <source>
        <strain evidence="11">373DRC</strain>
        <strain evidence="8">D14916</strain>
        <strain evidence="9">I32</strain>
        <strain evidence="10">Typhimurium</strain>
    </source>
</reference>
<dbReference type="EMBL" id="DAATUV010000016">
    <property type="protein sequence ID" value="HAF0196973.1"/>
    <property type="molecule type" value="Genomic_DNA"/>
</dbReference>
<evidence type="ECO:0000259" key="2">
    <source>
        <dbReference type="Pfam" id="PF12245"/>
    </source>
</evidence>
<dbReference type="Pfam" id="PF13750">
    <property type="entry name" value="Big_3_3"/>
    <property type="match status" value="1"/>
</dbReference>
<proteinExistence type="predicted"/>
<evidence type="ECO:0000313" key="10">
    <source>
        <dbReference type="EMBL" id="HAD3314355.1"/>
    </source>
</evidence>
<dbReference type="EMBL" id="KP899804">
    <property type="protein sequence ID" value="AKJ19955.1"/>
    <property type="molecule type" value="Genomic_DNA"/>
</dbReference>
<dbReference type="EMBL" id="KP899805">
    <property type="protein sequence ID" value="AKJ20153.1"/>
    <property type="molecule type" value="Genomic_DNA"/>
</dbReference>
<dbReference type="Pfam" id="PF13752">
    <property type="entry name" value="DUF4165"/>
    <property type="match status" value="1"/>
</dbReference>
<geneLocation type="plasmid" evidence="7">
    <name>pB71</name>
</geneLocation>
<keyword evidence="1" id="KW-0732">Signal</keyword>
<feature type="domain" description="Ig-like" evidence="2">
    <location>
        <begin position="168"/>
        <end position="254"/>
    </location>
</feature>
<evidence type="ECO:0000313" key="9">
    <source>
        <dbReference type="EMBL" id="HAC9896155.1"/>
    </source>
</evidence>
<feature type="signal peptide" evidence="1">
    <location>
        <begin position="1"/>
        <end position="24"/>
    </location>
</feature>